<dbReference type="InterPro" id="IPR000551">
    <property type="entry name" value="MerR-type_HTH_dom"/>
</dbReference>
<dbReference type="PANTHER" id="PTHR30204:SF98">
    <property type="entry name" value="HTH-TYPE TRANSCRIPTIONAL REGULATOR ADHR"/>
    <property type="match status" value="1"/>
</dbReference>
<feature type="coiled-coil region" evidence="2">
    <location>
        <begin position="81"/>
        <end position="115"/>
    </location>
</feature>
<dbReference type="GO" id="GO:0003700">
    <property type="term" value="F:DNA-binding transcription factor activity"/>
    <property type="evidence" value="ECO:0007669"/>
    <property type="project" value="InterPro"/>
</dbReference>
<organism evidence="4 5">
    <name type="scientific">Lacrimispora algidixylanolytica</name>
    <dbReference type="NCBI Taxonomy" id="94868"/>
    <lineage>
        <taxon>Bacteria</taxon>
        <taxon>Bacillati</taxon>
        <taxon>Bacillota</taxon>
        <taxon>Clostridia</taxon>
        <taxon>Lachnospirales</taxon>
        <taxon>Lachnospiraceae</taxon>
        <taxon>Lacrimispora</taxon>
    </lineage>
</organism>
<name>A0A419SZ59_9FIRM</name>
<reference evidence="4 5" key="1">
    <citation type="submission" date="2016-08" db="EMBL/GenBank/DDBJ databases">
        <title>A new outlook on sporulation: Clostridium algidixylanolyticum.</title>
        <authorList>
            <person name="Poppleton D.I."/>
            <person name="Gribaldo S."/>
        </authorList>
    </citation>
    <scope>NUCLEOTIDE SEQUENCE [LARGE SCALE GENOMIC DNA]</scope>
    <source>
        <strain evidence="4 5">SPL73</strain>
    </source>
</reference>
<dbReference type="SUPFAM" id="SSF46955">
    <property type="entry name" value="Putative DNA-binding domain"/>
    <property type="match status" value="1"/>
</dbReference>
<dbReference type="OrthoDB" id="9811174at2"/>
<dbReference type="PROSITE" id="PS50937">
    <property type="entry name" value="HTH_MERR_2"/>
    <property type="match status" value="1"/>
</dbReference>
<proteinExistence type="predicted"/>
<keyword evidence="1" id="KW-0238">DNA-binding</keyword>
<dbReference type="Gene3D" id="1.10.1660.10">
    <property type="match status" value="1"/>
</dbReference>
<evidence type="ECO:0000313" key="4">
    <source>
        <dbReference type="EMBL" id="RKD30428.1"/>
    </source>
</evidence>
<keyword evidence="5" id="KW-1185">Reference proteome</keyword>
<evidence type="ECO:0000256" key="1">
    <source>
        <dbReference type="ARBA" id="ARBA00023125"/>
    </source>
</evidence>
<dbReference type="GO" id="GO:0003677">
    <property type="term" value="F:DNA binding"/>
    <property type="evidence" value="ECO:0007669"/>
    <property type="project" value="UniProtKB-KW"/>
</dbReference>
<accession>A0A419SZ59</accession>
<dbReference type="SMART" id="SM00422">
    <property type="entry name" value="HTH_MERR"/>
    <property type="match status" value="1"/>
</dbReference>
<evidence type="ECO:0000259" key="3">
    <source>
        <dbReference type="PROSITE" id="PS50937"/>
    </source>
</evidence>
<evidence type="ECO:0000313" key="5">
    <source>
        <dbReference type="Proteomes" id="UP000284277"/>
    </source>
</evidence>
<dbReference type="CDD" id="cd01109">
    <property type="entry name" value="HTH_YyaN"/>
    <property type="match status" value="1"/>
</dbReference>
<sequence length="124" mass="14588">MTVKEVSEKYKITQDTLRYYERVGMIPEVTRTSGGIRSYQQKDLDWVELAICMRSAGLPVEVMIQYVQLCKEGESTIPARLELLQKQREALHMQREQLDTTLDRLNYKIKKYEKAIDTGKLNWD</sequence>
<evidence type="ECO:0000256" key="2">
    <source>
        <dbReference type="SAM" id="Coils"/>
    </source>
</evidence>
<dbReference type="InterPro" id="IPR047057">
    <property type="entry name" value="MerR_fam"/>
</dbReference>
<comment type="caution">
    <text evidence="4">The sequence shown here is derived from an EMBL/GenBank/DDBJ whole genome shotgun (WGS) entry which is preliminary data.</text>
</comment>
<keyword evidence="2" id="KW-0175">Coiled coil</keyword>
<dbReference type="EMBL" id="MCIA01000031">
    <property type="protein sequence ID" value="RKD30428.1"/>
    <property type="molecule type" value="Genomic_DNA"/>
</dbReference>
<dbReference type="PANTHER" id="PTHR30204">
    <property type="entry name" value="REDOX-CYCLING DRUG-SENSING TRANSCRIPTIONAL ACTIVATOR SOXR"/>
    <property type="match status" value="1"/>
</dbReference>
<dbReference type="Proteomes" id="UP000284277">
    <property type="component" value="Unassembled WGS sequence"/>
</dbReference>
<dbReference type="Pfam" id="PF13411">
    <property type="entry name" value="MerR_1"/>
    <property type="match status" value="1"/>
</dbReference>
<gene>
    <name evidence="4" type="ORF">BET01_07540</name>
</gene>
<feature type="domain" description="HTH merR-type" evidence="3">
    <location>
        <begin position="1"/>
        <end position="69"/>
    </location>
</feature>
<dbReference type="RefSeq" id="WP_120198018.1">
    <property type="nucleotide sequence ID" value="NZ_MCIA01000031.1"/>
</dbReference>
<protein>
    <submittedName>
        <fullName evidence="4">Transcriptional regulator</fullName>
    </submittedName>
</protein>
<dbReference type="InterPro" id="IPR009061">
    <property type="entry name" value="DNA-bd_dom_put_sf"/>
</dbReference>
<dbReference type="AlphaFoldDB" id="A0A419SZ59"/>